<dbReference type="PANTHER" id="PTHR42781">
    <property type="entry name" value="SPERMIDINE/PUTRESCINE IMPORT ATP-BINDING PROTEIN POTA"/>
    <property type="match status" value="1"/>
</dbReference>
<dbReference type="SUPFAM" id="SSF52540">
    <property type="entry name" value="P-loop containing nucleoside triphosphate hydrolases"/>
    <property type="match status" value="1"/>
</dbReference>
<feature type="compositionally biased region" description="Basic and acidic residues" evidence="8">
    <location>
        <begin position="49"/>
        <end position="62"/>
    </location>
</feature>
<dbReference type="Pfam" id="PF08402">
    <property type="entry name" value="TOBE_2"/>
    <property type="match status" value="1"/>
</dbReference>
<dbReference type="HOGENOM" id="CLU_000604_1_1_6"/>
<dbReference type="Pfam" id="PF00005">
    <property type="entry name" value="ABC_tran"/>
    <property type="match status" value="1"/>
</dbReference>
<dbReference type="GO" id="GO:0015594">
    <property type="term" value="F:ABC-type putrescine transporter activity"/>
    <property type="evidence" value="ECO:0007669"/>
    <property type="project" value="InterPro"/>
</dbReference>
<proteinExistence type="inferred from homology"/>
<dbReference type="SMART" id="SM00382">
    <property type="entry name" value="AAA"/>
    <property type="match status" value="1"/>
</dbReference>
<evidence type="ECO:0000256" key="6">
    <source>
        <dbReference type="ARBA" id="ARBA00023136"/>
    </source>
</evidence>
<evidence type="ECO:0000256" key="4">
    <source>
        <dbReference type="ARBA" id="ARBA00022840"/>
    </source>
</evidence>
<dbReference type="InterPro" id="IPR005893">
    <property type="entry name" value="PotA-like"/>
</dbReference>
<keyword evidence="1 7" id="KW-0813">Transport</keyword>
<dbReference type="GO" id="GO:0043190">
    <property type="term" value="C:ATP-binding cassette (ABC) transporter complex"/>
    <property type="evidence" value="ECO:0007669"/>
    <property type="project" value="InterPro"/>
</dbReference>
<dbReference type="CDD" id="cd03300">
    <property type="entry name" value="ABC_PotA_N"/>
    <property type="match status" value="1"/>
</dbReference>
<dbReference type="NCBIfam" id="NF006987">
    <property type="entry name" value="PRK09452.1"/>
    <property type="match status" value="1"/>
</dbReference>
<evidence type="ECO:0000259" key="9">
    <source>
        <dbReference type="PROSITE" id="PS50893"/>
    </source>
</evidence>
<dbReference type="InterPro" id="IPR027417">
    <property type="entry name" value="P-loop_NTPase"/>
</dbReference>
<dbReference type="PROSITE" id="PS00211">
    <property type="entry name" value="ABC_TRANSPORTER_1"/>
    <property type="match status" value="1"/>
</dbReference>
<organism evidence="10 11">
    <name type="scientific">Cronobacter turicensis (strain DSM 18703 / CCUG 55852 / LMG 23827 / z3032)</name>
    <dbReference type="NCBI Taxonomy" id="693216"/>
    <lineage>
        <taxon>Bacteria</taxon>
        <taxon>Pseudomonadati</taxon>
        <taxon>Pseudomonadota</taxon>
        <taxon>Gammaproteobacteria</taxon>
        <taxon>Enterobacterales</taxon>
        <taxon>Enterobacteriaceae</taxon>
        <taxon>Cronobacter</taxon>
    </lineage>
</organism>
<dbReference type="AlphaFoldDB" id="C9Y1L3"/>
<protein>
    <recommendedName>
        <fullName evidence="7">Spermidine/putrescine import ATP-binding protein PotA</fullName>
        <ecNumber evidence="7">7.6.2.11</ecNumber>
    </recommendedName>
</protein>
<dbReference type="Gene3D" id="2.40.50.100">
    <property type="match status" value="1"/>
</dbReference>
<evidence type="ECO:0000256" key="3">
    <source>
        <dbReference type="ARBA" id="ARBA00022741"/>
    </source>
</evidence>
<comment type="catalytic activity">
    <reaction evidence="7">
        <text>ATP + H2O + polyamine-[polyamine-binding protein]Side 1 = ADP + phosphate + polyamineSide 2 + [polyamine-binding protein]Side 1.</text>
        <dbReference type="EC" id="7.6.2.11"/>
    </reaction>
</comment>
<dbReference type="InterPro" id="IPR003593">
    <property type="entry name" value="AAA+_ATPase"/>
</dbReference>
<keyword evidence="6 7" id="KW-0472">Membrane</keyword>
<reference evidence="10 11" key="1">
    <citation type="journal article" date="2010" name="J. Bacteriol.">
        <title>Complete Genome Sequence of Cronobacter turicensis LMG 23827, a foodborne pathogen causing deaths in neonates.</title>
        <authorList>
            <person name="Stephan R."/>
            <person name="Lehner A."/>
            <person name="Tischler P."/>
            <person name="Rattei T."/>
        </authorList>
    </citation>
    <scope>NUCLEOTIDE SEQUENCE [LARGE SCALE GENOMIC DNA]</scope>
    <source>
        <strain evidence="11">DSM 18703 / CCUG 55852 / LMG 23827 / z3032</strain>
    </source>
</reference>
<dbReference type="PANTHER" id="PTHR42781:SF4">
    <property type="entry name" value="SPERMIDINE_PUTRESCINE IMPORT ATP-BINDING PROTEIN POTA"/>
    <property type="match status" value="1"/>
</dbReference>
<dbReference type="InterPro" id="IPR050093">
    <property type="entry name" value="ABC_SmlMolc_Importer"/>
</dbReference>
<feature type="region of interest" description="Disordered" evidence="8">
    <location>
        <begin position="37"/>
        <end position="62"/>
    </location>
</feature>
<keyword evidence="3 7" id="KW-0547">Nucleotide-binding</keyword>
<keyword evidence="2 7" id="KW-1003">Cell membrane</keyword>
<comment type="function">
    <text evidence="7">Part of the ABC transporter complex PotABCD involved in spermidine/putrescine import. Responsible for energy coupling to the transport system.</text>
</comment>
<evidence type="ECO:0000313" key="11">
    <source>
        <dbReference type="Proteomes" id="UP000002069"/>
    </source>
</evidence>
<evidence type="ECO:0000256" key="7">
    <source>
        <dbReference type="RuleBase" id="RU364083"/>
    </source>
</evidence>
<dbReference type="GO" id="GO:0005524">
    <property type="term" value="F:ATP binding"/>
    <property type="evidence" value="ECO:0007669"/>
    <property type="project" value="UniProtKB-KW"/>
</dbReference>
<gene>
    <name evidence="7 10" type="primary">potA</name>
    <name evidence="10" type="ordered locus">Ctu_17030</name>
</gene>
<dbReference type="InterPro" id="IPR017871">
    <property type="entry name" value="ABC_transporter-like_CS"/>
</dbReference>
<dbReference type="KEGG" id="ctu:CTU_17030"/>
<dbReference type="PROSITE" id="PS50893">
    <property type="entry name" value="ABC_TRANSPORTER_2"/>
    <property type="match status" value="1"/>
</dbReference>
<dbReference type="EMBL" id="FN543093">
    <property type="protein sequence ID" value="CBA30016.1"/>
    <property type="molecule type" value="Genomic_DNA"/>
</dbReference>
<dbReference type="PATRIC" id="fig|693216.3.peg.1625"/>
<dbReference type="InterPro" id="IPR008995">
    <property type="entry name" value="Mo/tungstate-bd_C_term_dom"/>
</dbReference>
<dbReference type="EC" id="7.6.2.11" evidence="7"/>
<dbReference type="InterPro" id="IPR013611">
    <property type="entry name" value="Transp-assoc_OB_typ2"/>
</dbReference>
<keyword evidence="11" id="KW-1185">Reference proteome</keyword>
<comment type="subunit">
    <text evidence="7">The complex is composed of two ATP-binding proteins (PotA), two transmembrane proteins (PotB and PotC) and a solute-binding protein (PotD).</text>
</comment>
<sequence>MYPCSHPCYFVTLLSLSIKRQILFQVTFRPAKRNNPAGKKGVFLPSCNRPDRKRGNPRETSKKASVALAISMVCRRMPALITCQTQRWFITNPASGFFLMRLLRDRVKKLNTQPRSLSPLLQLADIGKSFDGKTVISDFSLTINHGEFLTLLGPSGCGKTTVLRLIAGLENADTGRITLDSHDITDVPAEHRHVNTVFQSYALFPHMTVFENVAFGLRMQKTPAAEITPRVMDALKMVQLEEFAQRKPHQLSGGQQQRVAIARAVVNKPRLLLLDESLSALDYKLRKQMQNELKALQRKLGITFVFVTHDQEEALTMSDRIVVMRDGRIEQDGTPREIYEEPKNLFVASFIGEINIFEAIVIERIDAQRVRANVEGRECVLYVAFPVAAGQKLNVLLRPEDLRVEEINGDGEADGLIGFVRERNYKGMTLESVVELENGKIVLVSEFFNEDDPDFDHSLDQKMAVTWVESWEVVLADEELA</sequence>
<evidence type="ECO:0000256" key="5">
    <source>
        <dbReference type="ARBA" id="ARBA00022967"/>
    </source>
</evidence>
<feature type="domain" description="ABC transporter" evidence="9">
    <location>
        <begin position="121"/>
        <end position="351"/>
    </location>
</feature>
<accession>C9Y1L3</accession>
<evidence type="ECO:0000313" key="10">
    <source>
        <dbReference type="EMBL" id="CBA30016.1"/>
    </source>
</evidence>
<dbReference type="SUPFAM" id="SSF50331">
    <property type="entry name" value="MOP-like"/>
    <property type="match status" value="1"/>
</dbReference>
<keyword evidence="5 7" id="KW-1278">Translocase</keyword>
<dbReference type="InterPro" id="IPR003439">
    <property type="entry name" value="ABC_transporter-like_ATP-bd"/>
</dbReference>
<dbReference type="NCBIfam" id="TIGR01187">
    <property type="entry name" value="potA"/>
    <property type="match status" value="1"/>
</dbReference>
<dbReference type="Gene3D" id="3.40.50.300">
    <property type="entry name" value="P-loop containing nucleotide triphosphate hydrolases"/>
    <property type="match status" value="1"/>
</dbReference>
<evidence type="ECO:0000256" key="1">
    <source>
        <dbReference type="ARBA" id="ARBA00022448"/>
    </source>
</evidence>
<dbReference type="FunFam" id="3.40.50.300:FF:000133">
    <property type="entry name" value="Spermidine/putrescine import ATP-binding protein PotA"/>
    <property type="match status" value="1"/>
</dbReference>
<comment type="similarity">
    <text evidence="7">Belongs to the ABC transporter superfamily. Spermidine/putrescine importer (TC 3.A.1.11.1) family.</text>
</comment>
<evidence type="ECO:0000256" key="8">
    <source>
        <dbReference type="SAM" id="MobiDB-lite"/>
    </source>
</evidence>
<reference evidence="11" key="2">
    <citation type="journal article" date="2011" name="J. Bacteriol.">
        <title>Complete genome sequence of Cronobacter turicensis LMG 23827, a food-borne pathogen causing deaths in neonates.</title>
        <authorList>
            <person name="Stephan R."/>
            <person name="Lehner A."/>
            <person name="Tischler P."/>
            <person name="Rattei T."/>
        </authorList>
    </citation>
    <scope>NUCLEOTIDE SEQUENCE [LARGE SCALE GENOMIC DNA]</scope>
    <source>
        <strain evidence="11">DSM 18703 / CCUG 55852 / LMG 23827 / z3032</strain>
    </source>
</reference>
<dbReference type="Proteomes" id="UP000002069">
    <property type="component" value="Chromosome"/>
</dbReference>
<name>C9Y1L3_CROTZ</name>
<dbReference type="InterPro" id="IPR017879">
    <property type="entry name" value="PotA_ATP-bd"/>
</dbReference>
<keyword evidence="4 7" id="KW-0067">ATP-binding</keyword>
<evidence type="ECO:0000256" key="2">
    <source>
        <dbReference type="ARBA" id="ARBA00022475"/>
    </source>
</evidence>
<keyword evidence="10" id="KW-0378">Hydrolase</keyword>
<dbReference type="GO" id="GO:0016887">
    <property type="term" value="F:ATP hydrolysis activity"/>
    <property type="evidence" value="ECO:0007669"/>
    <property type="project" value="InterPro"/>
</dbReference>